<keyword evidence="1" id="KW-1133">Transmembrane helix</keyword>
<reference evidence="3" key="2">
    <citation type="submission" date="2024-05" db="EMBL/GenBank/DDBJ databases">
        <title>Rhodohalobacter halophilus gen. nov., sp. nov., a moderately halophilic member of the family Balneolaceae.</title>
        <authorList>
            <person name="Xia J."/>
        </authorList>
    </citation>
    <scope>NUCLEOTIDE SEQUENCE</scope>
    <source>
        <strain evidence="3">WB101</strain>
    </source>
</reference>
<evidence type="ECO:0000313" key="3">
    <source>
        <dbReference type="EMBL" id="MCG2589186.1"/>
    </source>
</evidence>
<keyword evidence="1" id="KW-0812">Transmembrane</keyword>
<dbReference type="Proteomes" id="UP001165366">
    <property type="component" value="Unassembled WGS sequence"/>
</dbReference>
<comment type="caution">
    <text evidence="3">The sequence shown here is derived from an EMBL/GenBank/DDBJ whole genome shotgun (WGS) entry which is preliminary data.</text>
</comment>
<dbReference type="Pfam" id="PF00578">
    <property type="entry name" value="AhpC-TSA"/>
    <property type="match status" value="1"/>
</dbReference>
<dbReference type="PANTHER" id="PTHR42852:SF13">
    <property type="entry name" value="PROTEIN DIPZ"/>
    <property type="match status" value="1"/>
</dbReference>
<keyword evidence="4" id="KW-1185">Reference proteome</keyword>
<dbReference type="InterPro" id="IPR036249">
    <property type="entry name" value="Thioredoxin-like_sf"/>
</dbReference>
<reference evidence="3" key="1">
    <citation type="submission" date="2022-01" db="EMBL/GenBank/DDBJ databases">
        <authorList>
            <person name="Wang Y."/>
        </authorList>
    </citation>
    <scope>NUCLEOTIDE SEQUENCE</scope>
    <source>
        <strain evidence="3">WB101</strain>
    </source>
</reference>
<dbReference type="PANTHER" id="PTHR42852">
    <property type="entry name" value="THIOL:DISULFIDE INTERCHANGE PROTEIN DSBE"/>
    <property type="match status" value="1"/>
</dbReference>
<dbReference type="EMBL" id="JAKLWS010000013">
    <property type="protein sequence ID" value="MCG2589186.1"/>
    <property type="molecule type" value="Genomic_DNA"/>
</dbReference>
<dbReference type="InterPro" id="IPR050553">
    <property type="entry name" value="Thioredoxin_ResA/DsbE_sf"/>
</dbReference>
<evidence type="ECO:0000313" key="4">
    <source>
        <dbReference type="Proteomes" id="UP001165366"/>
    </source>
</evidence>
<dbReference type="Gene3D" id="3.40.30.10">
    <property type="entry name" value="Glutaredoxin"/>
    <property type="match status" value="1"/>
</dbReference>
<organism evidence="3 4">
    <name type="scientific">Rhodohalobacter sulfatireducens</name>
    <dbReference type="NCBI Taxonomy" id="2911366"/>
    <lineage>
        <taxon>Bacteria</taxon>
        <taxon>Pseudomonadati</taxon>
        <taxon>Balneolota</taxon>
        <taxon>Balneolia</taxon>
        <taxon>Balneolales</taxon>
        <taxon>Balneolaceae</taxon>
        <taxon>Rhodohalobacter</taxon>
    </lineage>
</organism>
<accession>A0ABS9KEC1</accession>
<name>A0ABS9KEC1_9BACT</name>
<dbReference type="RefSeq" id="WP_237854549.1">
    <property type="nucleotide sequence ID" value="NZ_JAKLWS010000013.1"/>
</dbReference>
<feature type="transmembrane region" description="Helical" evidence="1">
    <location>
        <begin position="6"/>
        <end position="29"/>
    </location>
</feature>
<evidence type="ECO:0000256" key="1">
    <source>
        <dbReference type="SAM" id="Phobius"/>
    </source>
</evidence>
<feature type="domain" description="Alkyl hydroperoxide reductase subunit C/ Thiol specific antioxidant" evidence="2">
    <location>
        <begin position="41"/>
        <end position="154"/>
    </location>
</feature>
<sequence length="174" mass="20159">MKKTVLKWIVGGVVTAILLLGVLIANQLLERENRIEKISNWPDLEVETLEGEPVSTLEFYSDGPILFTYFNTACEYCRNEITDISKHTQLQRSAEIILISDESRKEIEKFRNDLKIIENTEFIFLRDVKKRVKEFYGIMGVPSTYLYNGDGELVQLFRGETKAELLFSTIRKDN</sequence>
<keyword evidence="1" id="KW-0472">Membrane</keyword>
<gene>
    <name evidence="3" type="ORF">L6773_11460</name>
</gene>
<dbReference type="InterPro" id="IPR000866">
    <property type="entry name" value="AhpC/TSA"/>
</dbReference>
<dbReference type="CDD" id="cd02966">
    <property type="entry name" value="TlpA_like_family"/>
    <property type="match status" value="1"/>
</dbReference>
<evidence type="ECO:0000259" key="2">
    <source>
        <dbReference type="Pfam" id="PF00578"/>
    </source>
</evidence>
<proteinExistence type="predicted"/>
<dbReference type="SUPFAM" id="SSF52833">
    <property type="entry name" value="Thioredoxin-like"/>
    <property type="match status" value="1"/>
</dbReference>
<protein>
    <submittedName>
        <fullName evidence="3">Peroxiredoxin family protein</fullName>
    </submittedName>
</protein>